<reference evidence="1" key="1">
    <citation type="submission" date="2014-09" db="EMBL/GenBank/DDBJ databases">
        <authorList>
            <person name="Magalhaes I.L.F."/>
            <person name="Oliveira U."/>
            <person name="Santos F.R."/>
            <person name="Vidigal T.H.D.A."/>
            <person name="Brescovit A.D."/>
            <person name="Santos A.J."/>
        </authorList>
    </citation>
    <scope>NUCLEOTIDE SEQUENCE</scope>
    <source>
        <tissue evidence="1">Shoot tissue taken approximately 20 cm above the soil surface</tissue>
    </source>
</reference>
<name>A0A0A8YZG9_ARUDO</name>
<reference evidence="1" key="2">
    <citation type="journal article" date="2015" name="Data Brief">
        <title>Shoot transcriptome of the giant reed, Arundo donax.</title>
        <authorList>
            <person name="Barrero R.A."/>
            <person name="Guerrero F.D."/>
            <person name="Moolhuijzen P."/>
            <person name="Goolsby J.A."/>
            <person name="Tidwell J."/>
            <person name="Bellgard S.E."/>
            <person name="Bellgard M.I."/>
        </authorList>
    </citation>
    <scope>NUCLEOTIDE SEQUENCE</scope>
    <source>
        <tissue evidence="1">Shoot tissue taken approximately 20 cm above the soil surface</tissue>
    </source>
</reference>
<dbReference type="EMBL" id="GBRH01267067">
    <property type="protein sequence ID" value="JAD30828.1"/>
    <property type="molecule type" value="Transcribed_RNA"/>
</dbReference>
<sequence>MKGVLRRARADGSAIFIPAILLFPSGPACRLGECGCFTRYIMTADEVCFVENKSAGSWAYIQFHRTMEETNIISGKPLVHTSNCMIIKMITKSKTVQLIKETM</sequence>
<protein>
    <submittedName>
        <fullName evidence="1">Uncharacterized protein</fullName>
    </submittedName>
</protein>
<evidence type="ECO:0000313" key="1">
    <source>
        <dbReference type="EMBL" id="JAD30828.1"/>
    </source>
</evidence>
<organism evidence="1">
    <name type="scientific">Arundo donax</name>
    <name type="common">Giant reed</name>
    <name type="synonym">Donax arundinaceus</name>
    <dbReference type="NCBI Taxonomy" id="35708"/>
    <lineage>
        <taxon>Eukaryota</taxon>
        <taxon>Viridiplantae</taxon>
        <taxon>Streptophyta</taxon>
        <taxon>Embryophyta</taxon>
        <taxon>Tracheophyta</taxon>
        <taxon>Spermatophyta</taxon>
        <taxon>Magnoliopsida</taxon>
        <taxon>Liliopsida</taxon>
        <taxon>Poales</taxon>
        <taxon>Poaceae</taxon>
        <taxon>PACMAD clade</taxon>
        <taxon>Arundinoideae</taxon>
        <taxon>Arundineae</taxon>
        <taxon>Arundo</taxon>
    </lineage>
</organism>
<dbReference type="AlphaFoldDB" id="A0A0A8YZG9"/>
<accession>A0A0A8YZG9</accession>
<proteinExistence type="predicted"/>